<keyword evidence="6" id="KW-0315">Glutamine amidotransferase</keyword>
<keyword evidence="5" id="KW-0460">Magnesium</keyword>
<dbReference type="PANTHER" id="PTHR43873">
    <property type="entry name" value="COBYRINATE A,C-DIAMIDE SYNTHASE"/>
    <property type="match status" value="1"/>
</dbReference>
<dbReference type="PROSITE" id="PS51274">
    <property type="entry name" value="GATASE_COBBQ"/>
    <property type="match status" value="1"/>
</dbReference>
<dbReference type="InterPro" id="IPR011698">
    <property type="entry name" value="GATase_3"/>
</dbReference>
<dbReference type="EMBL" id="BSTX01000001">
    <property type="protein sequence ID" value="GLZ76043.1"/>
    <property type="molecule type" value="Genomic_DNA"/>
</dbReference>
<dbReference type="Gene3D" id="3.40.50.300">
    <property type="entry name" value="P-loop containing nucleotide triphosphate hydrolases"/>
    <property type="match status" value="1"/>
</dbReference>
<evidence type="ECO:0000313" key="10">
    <source>
        <dbReference type="Proteomes" id="UP001165079"/>
    </source>
</evidence>
<evidence type="ECO:0000259" key="8">
    <source>
        <dbReference type="Pfam" id="PF07685"/>
    </source>
</evidence>
<dbReference type="SUPFAM" id="SSF52317">
    <property type="entry name" value="Class I glutamine amidotransferase-like"/>
    <property type="match status" value="1"/>
</dbReference>
<dbReference type="AlphaFoldDB" id="A0A9W6W7K6"/>
<organism evidence="9 10">
    <name type="scientific">Actinorhabdospora filicis</name>
    <dbReference type="NCBI Taxonomy" id="1785913"/>
    <lineage>
        <taxon>Bacteria</taxon>
        <taxon>Bacillati</taxon>
        <taxon>Actinomycetota</taxon>
        <taxon>Actinomycetes</taxon>
        <taxon>Micromonosporales</taxon>
        <taxon>Micromonosporaceae</taxon>
        <taxon>Actinorhabdospora</taxon>
    </lineage>
</organism>
<dbReference type="InterPro" id="IPR029062">
    <property type="entry name" value="Class_I_gatase-like"/>
</dbReference>
<reference evidence="9" key="1">
    <citation type="submission" date="2023-03" db="EMBL/GenBank/DDBJ databases">
        <title>Actinorhabdospora filicis NBRC 111898.</title>
        <authorList>
            <person name="Ichikawa N."/>
            <person name="Sato H."/>
            <person name="Tonouchi N."/>
        </authorList>
    </citation>
    <scope>NUCLEOTIDE SEQUENCE</scope>
    <source>
        <strain evidence="9">NBRC 111898</strain>
    </source>
</reference>
<dbReference type="Proteomes" id="UP001165079">
    <property type="component" value="Unassembled WGS sequence"/>
</dbReference>
<comment type="cofactor">
    <cofactor evidence="1">
        <name>Mg(2+)</name>
        <dbReference type="ChEBI" id="CHEBI:18420"/>
    </cofactor>
</comment>
<dbReference type="Pfam" id="PF07685">
    <property type="entry name" value="GATase_3"/>
    <property type="match status" value="1"/>
</dbReference>
<evidence type="ECO:0000256" key="4">
    <source>
        <dbReference type="ARBA" id="ARBA00022840"/>
    </source>
</evidence>
<proteinExistence type="predicted"/>
<evidence type="ECO:0000256" key="3">
    <source>
        <dbReference type="ARBA" id="ARBA00022741"/>
    </source>
</evidence>
<dbReference type="NCBIfam" id="TIGR00379">
    <property type="entry name" value="cobB"/>
    <property type="match status" value="1"/>
</dbReference>
<dbReference type="InterPro" id="IPR002586">
    <property type="entry name" value="CobQ/CobB/MinD/ParA_Nub-bd_dom"/>
</dbReference>
<dbReference type="Gene3D" id="3.40.50.880">
    <property type="match status" value="1"/>
</dbReference>
<dbReference type="SUPFAM" id="SSF52540">
    <property type="entry name" value="P-loop containing nucleoside triphosphate hydrolases"/>
    <property type="match status" value="1"/>
</dbReference>
<dbReference type="NCBIfam" id="NF002204">
    <property type="entry name" value="PRK01077.1"/>
    <property type="match status" value="1"/>
</dbReference>
<dbReference type="PANTHER" id="PTHR43873:SF1">
    <property type="entry name" value="COBYRINATE A,C-DIAMIDE SYNTHASE"/>
    <property type="match status" value="1"/>
</dbReference>
<keyword evidence="4" id="KW-0067">ATP-binding</keyword>
<evidence type="ECO:0000256" key="6">
    <source>
        <dbReference type="ARBA" id="ARBA00022962"/>
    </source>
</evidence>
<name>A0A9W6W7K6_9ACTN</name>
<dbReference type="RefSeq" id="WP_285661243.1">
    <property type="nucleotide sequence ID" value="NZ_BSTX01000001.1"/>
</dbReference>
<keyword evidence="2" id="KW-0436">Ligase</keyword>
<accession>A0A9W6W7K6</accession>
<gene>
    <name evidence="9" type="primary">cobB</name>
    <name evidence="9" type="ORF">Afil01_08500</name>
</gene>
<evidence type="ECO:0000259" key="7">
    <source>
        <dbReference type="Pfam" id="PF01656"/>
    </source>
</evidence>
<protein>
    <submittedName>
        <fullName evidence="9">Hydrogenobyrinate a,c-diamide synthase</fullName>
    </submittedName>
</protein>
<feature type="domain" description="CobQ/CobB/MinD/ParA nucleotide binding" evidence="7">
    <location>
        <begin position="8"/>
        <end position="186"/>
    </location>
</feature>
<sequence>MTHIPRFVVAAPASGHGKTAVTVGLLAALSARGLKPAPFKIGPDYVDSGYLGLAAGRVGRNLDPLLTSPGLVPRLFAHGSQGADVGVVEGTLGLFDGLGGRADTESTAQVAGMLRAPVILVVDCGFTGQSVAALVHGFKSYQEHLWLGGVILTRVGSDRHEEILRESLEPVGVPVLGVLRRRAQVVLPPRQHGLMPVAERSLEAVRAIRRLGEQMLESVDIDRLLGICRSVPPLTAEAWSPEEEVGEPVSEGPVVAVAGGSLFSYSYAEHVELLEAAGARVAVVDPVRDTVLPEGTSALVFGGGFPEGYLDELSANEQLREEVGKLARAGGPVVAESGGFLWLTKEYENRPMVGVLDAEAHPSSQLVLGYRRAVAAASSVIADAGTEVTGHKAHRSTVMPRTGDSAAWEWAGGSPEGYVWRNVHASYLNLHWAGLPDVARRIVTAATETVLD</sequence>
<dbReference type="InterPro" id="IPR004484">
    <property type="entry name" value="CbiA/CobB_synth"/>
</dbReference>
<evidence type="ECO:0000256" key="2">
    <source>
        <dbReference type="ARBA" id="ARBA00022598"/>
    </source>
</evidence>
<dbReference type="GO" id="GO:0042242">
    <property type="term" value="F:cobyrinic acid a,c-diamide synthase activity"/>
    <property type="evidence" value="ECO:0007669"/>
    <property type="project" value="InterPro"/>
</dbReference>
<keyword evidence="10" id="KW-1185">Reference proteome</keyword>
<evidence type="ECO:0000256" key="1">
    <source>
        <dbReference type="ARBA" id="ARBA00001946"/>
    </source>
</evidence>
<dbReference type="InterPro" id="IPR027417">
    <property type="entry name" value="P-loop_NTPase"/>
</dbReference>
<keyword evidence="3" id="KW-0547">Nucleotide-binding</keyword>
<dbReference type="Pfam" id="PF01656">
    <property type="entry name" value="CbiA"/>
    <property type="match status" value="1"/>
</dbReference>
<evidence type="ECO:0000313" key="9">
    <source>
        <dbReference type="EMBL" id="GLZ76043.1"/>
    </source>
</evidence>
<dbReference type="GO" id="GO:0005524">
    <property type="term" value="F:ATP binding"/>
    <property type="evidence" value="ECO:0007669"/>
    <property type="project" value="UniProtKB-KW"/>
</dbReference>
<feature type="domain" description="CobB/CobQ-like glutamine amidotransferase" evidence="8">
    <location>
        <begin position="255"/>
        <end position="432"/>
    </location>
</feature>
<evidence type="ECO:0000256" key="5">
    <source>
        <dbReference type="ARBA" id="ARBA00022842"/>
    </source>
</evidence>
<comment type="caution">
    <text evidence="9">The sequence shown here is derived from an EMBL/GenBank/DDBJ whole genome shotgun (WGS) entry which is preliminary data.</text>
</comment>